<keyword evidence="7" id="KW-1185">Reference proteome</keyword>
<accession>A0A1G6QNQ3</accession>
<dbReference type="PROSITE" id="PS51671">
    <property type="entry name" value="ACT"/>
    <property type="match status" value="1"/>
</dbReference>
<feature type="domain" description="ACT" evidence="5">
    <location>
        <begin position="18"/>
        <end position="103"/>
    </location>
</feature>
<dbReference type="InterPro" id="IPR045865">
    <property type="entry name" value="ACT-like_dom_sf"/>
</dbReference>
<dbReference type="NCBIfam" id="NF004684">
    <property type="entry name" value="PRK06027.1"/>
    <property type="match status" value="1"/>
</dbReference>
<dbReference type="UniPathway" id="UPA00074">
    <property type="reaction ID" value="UER00170"/>
</dbReference>
<dbReference type="SUPFAM" id="SSF53328">
    <property type="entry name" value="Formyltransferase"/>
    <property type="match status" value="1"/>
</dbReference>
<dbReference type="EMBL" id="FMZZ01000005">
    <property type="protein sequence ID" value="SDC93315.1"/>
    <property type="molecule type" value="Genomic_DNA"/>
</dbReference>
<dbReference type="STRING" id="1271860.SAMN05216174_105372"/>
<evidence type="ECO:0000256" key="4">
    <source>
        <dbReference type="NCBIfam" id="TIGR00655"/>
    </source>
</evidence>
<dbReference type="InterPro" id="IPR004810">
    <property type="entry name" value="PurU"/>
</dbReference>
<dbReference type="PIRSF" id="PIRSF036480">
    <property type="entry name" value="FormyFH4_hydr"/>
    <property type="match status" value="1"/>
</dbReference>
<protein>
    <recommendedName>
        <fullName evidence="3 4">Formyltetrahydrofolate deformylase</fullName>
        <ecNumber evidence="3 4">3.5.1.10</ecNumber>
    </recommendedName>
    <alternativeName>
        <fullName evidence="3">Formyl-FH(4) hydrolase</fullName>
    </alternativeName>
</protein>
<dbReference type="PANTHER" id="PTHR42706">
    <property type="entry name" value="FORMYLTETRAHYDROFOLATE DEFORMYLASE"/>
    <property type="match status" value="1"/>
</dbReference>
<feature type="active site" evidence="3">
    <location>
        <position position="245"/>
    </location>
</feature>
<dbReference type="GO" id="GO:0008864">
    <property type="term" value="F:formyltetrahydrofolate deformylase activity"/>
    <property type="evidence" value="ECO:0007669"/>
    <property type="project" value="UniProtKB-UniRule"/>
</dbReference>
<dbReference type="PRINTS" id="PR01575">
    <property type="entry name" value="FFH4HYDRLASE"/>
</dbReference>
<dbReference type="CDD" id="cd08648">
    <property type="entry name" value="FMT_core_Formyl-FH4-Hydrolase_C"/>
    <property type="match status" value="1"/>
</dbReference>
<evidence type="ECO:0000313" key="7">
    <source>
        <dbReference type="Proteomes" id="UP000199501"/>
    </source>
</evidence>
<dbReference type="InterPro" id="IPR002376">
    <property type="entry name" value="Formyl_transf_N"/>
</dbReference>
<evidence type="ECO:0000313" key="6">
    <source>
        <dbReference type="EMBL" id="SDC93315.1"/>
    </source>
</evidence>
<dbReference type="Gene3D" id="3.40.50.170">
    <property type="entry name" value="Formyl transferase, N-terminal domain"/>
    <property type="match status" value="1"/>
</dbReference>
<dbReference type="AlphaFoldDB" id="A0A1G6QNQ3"/>
<keyword evidence="2 3" id="KW-0378">Hydrolase</keyword>
<organism evidence="6 7">
    <name type="scientific">Actinokineospora iranica</name>
    <dbReference type="NCBI Taxonomy" id="1271860"/>
    <lineage>
        <taxon>Bacteria</taxon>
        <taxon>Bacillati</taxon>
        <taxon>Actinomycetota</taxon>
        <taxon>Actinomycetes</taxon>
        <taxon>Pseudonocardiales</taxon>
        <taxon>Pseudonocardiaceae</taxon>
        <taxon>Actinokineospora</taxon>
    </lineage>
</organism>
<dbReference type="PANTHER" id="PTHR42706:SF1">
    <property type="entry name" value="FORMYLTETRAHYDROFOLATE DEFORMYLASE 2, MITOCHONDRIAL"/>
    <property type="match status" value="1"/>
</dbReference>
<name>A0A1G6QNQ3_9PSEU</name>
<dbReference type="CDD" id="cd04875">
    <property type="entry name" value="ACT_F4HF-DF"/>
    <property type="match status" value="1"/>
</dbReference>
<dbReference type="GO" id="GO:0006730">
    <property type="term" value="P:one-carbon metabolic process"/>
    <property type="evidence" value="ECO:0007669"/>
    <property type="project" value="UniProtKB-KW"/>
</dbReference>
<gene>
    <name evidence="3" type="primary">purU</name>
    <name evidence="6" type="ORF">SAMN05216174_105372</name>
</gene>
<comment type="function">
    <text evidence="3">Catalyzes the hydrolysis of 10-formyltetrahydrofolate (formyl-FH4) to formate and tetrahydrofolate (FH4).</text>
</comment>
<keyword evidence="1 3" id="KW-0554">One-carbon metabolism</keyword>
<reference evidence="7" key="1">
    <citation type="submission" date="2016-10" db="EMBL/GenBank/DDBJ databases">
        <authorList>
            <person name="Varghese N."/>
            <person name="Submissions S."/>
        </authorList>
    </citation>
    <scope>NUCLEOTIDE SEQUENCE [LARGE SCALE GENOMIC DNA]</scope>
    <source>
        <strain evidence="7">IBRC-M 10403</strain>
    </source>
</reference>
<dbReference type="InterPro" id="IPR041729">
    <property type="entry name" value="Formyl-FH4-Hydrolase_C"/>
</dbReference>
<dbReference type="InterPro" id="IPR036477">
    <property type="entry name" value="Formyl_transf_N_sf"/>
</dbReference>
<evidence type="ECO:0000256" key="2">
    <source>
        <dbReference type="ARBA" id="ARBA00022801"/>
    </source>
</evidence>
<dbReference type="Pfam" id="PF00551">
    <property type="entry name" value="Formyl_trans_N"/>
    <property type="match status" value="1"/>
</dbReference>
<comment type="pathway">
    <text evidence="3">Purine metabolism; IMP biosynthesis via de novo pathway; formate from 10-formyl-5,6,7,8-tetrahydrofolate: step 1/1.</text>
</comment>
<dbReference type="Proteomes" id="UP000199501">
    <property type="component" value="Unassembled WGS sequence"/>
</dbReference>
<dbReference type="NCBIfam" id="TIGR00655">
    <property type="entry name" value="PurU"/>
    <property type="match status" value="1"/>
</dbReference>
<dbReference type="SUPFAM" id="SSF55021">
    <property type="entry name" value="ACT-like"/>
    <property type="match status" value="1"/>
</dbReference>
<dbReference type="HAMAP" id="MF_01927">
    <property type="entry name" value="PurU"/>
    <property type="match status" value="1"/>
</dbReference>
<dbReference type="EC" id="3.5.1.10" evidence="3 4"/>
<dbReference type="InterPro" id="IPR044074">
    <property type="entry name" value="PurU_ACT"/>
</dbReference>
<comment type="catalytic activity">
    <reaction evidence="3">
        <text>(6R)-10-formyltetrahydrofolate + H2O = (6S)-5,6,7,8-tetrahydrofolate + formate + H(+)</text>
        <dbReference type="Rhea" id="RHEA:19833"/>
        <dbReference type="ChEBI" id="CHEBI:15377"/>
        <dbReference type="ChEBI" id="CHEBI:15378"/>
        <dbReference type="ChEBI" id="CHEBI:15740"/>
        <dbReference type="ChEBI" id="CHEBI:57453"/>
        <dbReference type="ChEBI" id="CHEBI:195366"/>
        <dbReference type="EC" id="3.5.1.10"/>
    </reaction>
</comment>
<dbReference type="InterPro" id="IPR002912">
    <property type="entry name" value="ACT_dom"/>
</dbReference>
<evidence type="ECO:0000256" key="1">
    <source>
        <dbReference type="ARBA" id="ARBA00022563"/>
    </source>
</evidence>
<dbReference type="Gene3D" id="3.30.70.260">
    <property type="match status" value="1"/>
</dbReference>
<comment type="similarity">
    <text evidence="3">Belongs to the PurU family.</text>
</comment>
<keyword evidence="3" id="KW-0658">Purine biosynthesis</keyword>
<evidence type="ECO:0000256" key="3">
    <source>
        <dbReference type="HAMAP-Rule" id="MF_01927"/>
    </source>
</evidence>
<proteinExistence type="inferred from homology"/>
<evidence type="ECO:0000259" key="5">
    <source>
        <dbReference type="PROSITE" id="PS51671"/>
    </source>
</evidence>
<sequence length="300" mass="33283">MDRGWDNWRVSSNERRYVIRLGCPDRAGVVARISGFLAEAGGWIVEAAYHTDPDTNWFFTRQEVRAESLPFGVDELRRRFGEVARELSAKSDWTVTDTGRRRRVAILVSKEGHCLYDLLGRVHSGELDVDITAVVGNHADLAGITRAHGIPFHHVPFPAADPEGKAASFAQLRQLVDAGSPDAIVLARFMQVVPAELCAEWAGRALNIHHSFLPSFVGARPYHQAHQRGVKLIGATCHYVTAELDQGPIVEQDVIRVDHGDSVADMVRKGRDIEKVVLARGLRAHLESRILLHGNKTVVF</sequence>
<dbReference type="GO" id="GO:0006189">
    <property type="term" value="P:'de novo' IMP biosynthetic process"/>
    <property type="evidence" value="ECO:0007669"/>
    <property type="project" value="UniProtKB-UniRule"/>
</dbReference>